<feature type="region of interest" description="Disordered" evidence="1">
    <location>
        <begin position="221"/>
        <end position="269"/>
    </location>
</feature>
<accession>A0A3L6N0C1</accession>
<proteinExistence type="predicted"/>
<gene>
    <name evidence="2" type="ORF">BFJ65_g14703</name>
</gene>
<protein>
    <submittedName>
        <fullName evidence="2">Uncharacterized protein</fullName>
    </submittedName>
</protein>
<dbReference type="EMBL" id="MRCU01000010">
    <property type="protein sequence ID" value="RKK10708.1"/>
    <property type="molecule type" value="Genomic_DNA"/>
</dbReference>
<feature type="region of interest" description="Disordered" evidence="1">
    <location>
        <begin position="1"/>
        <end position="78"/>
    </location>
</feature>
<name>A0A3L6N0C1_FUSOX</name>
<organism evidence="2 3">
    <name type="scientific">Fusarium oxysporum f. sp. cepae</name>
    <dbReference type="NCBI Taxonomy" id="396571"/>
    <lineage>
        <taxon>Eukaryota</taxon>
        <taxon>Fungi</taxon>
        <taxon>Dikarya</taxon>
        <taxon>Ascomycota</taxon>
        <taxon>Pezizomycotina</taxon>
        <taxon>Sordariomycetes</taxon>
        <taxon>Hypocreomycetidae</taxon>
        <taxon>Hypocreales</taxon>
        <taxon>Nectriaceae</taxon>
        <taxon>Fusarium</taxon>
        <taxon>Fusarium oxysporum species complex</taxon>
    </lineage>
</organism>
<evidence type="ECO:0000256" key="1">
    <source>
        <dbReference type="SAM" id="MobiDB-lite"/>
    </source>
</evidence>
<feature type="compositionally biased region" description="Basic and acidic residues" evidence="1">
    <location>
        <begin position="1"/>
        <end position="76"/>
    </location>
</feature>
<evidence type="ECO:0000313" key="3">
    <source>
        <dbReference type="Proteomes" id="UP000270866"/>
    </source>
</evidence>
<sequence>MSDHLREIERLQRENEELRREKEEAKAREEAERREKEAERREKEAERREKEEAKAREEAERREKEAERREKEAERRKNQRTTLEEYLYNCHFHLYKKLALADKSKSSTGFTKVEGKYYPKWLRPWTSFTNTQRQDHFEAIRRVCGERRLFHQESTTRDLGTTIHRKRAGNENAVDHFEKLAVEDPVWEILRPVWDDEELCKEYRCMGLRFSNNIRDFTQPSDGVLVGEEDLSEERPDRRRRTGPNKRVASEQRVKPPPTKPDGAGVRTRLGGDESLAFVYDYKAAHKWR</sequence>
<evidence type="ECO:0000313" key="2">
    <source>
        <dbReference type="EMBL" id="RKK10708.1"/>
    </source>
</evidence>
<dbReference type="Proteomes" id="UP000270866">
    <property type="component" value="Unassembled WGS sequence"/>
</dbReference>
<reference evidence="2 3" key="1">
    <citation type="journal article" date="2018" name="Sci. Rep.">
        <title>Characterisation of pathogen-specific regions and novel effector candidates in Fusarium oxysporum f. sp. cepae.</title>
        <authorList>
            <person name="Armitage A.D."/>
            <person name="Taylor A."/>
            <person name="Sobczyk M.K."/>
            <person name="Baxter L."/>
            <person name="Greenfield B.P."/>
            <person name="Bates H.J."/>
            <person name="Wilson F."/>
            <person name="Jackson A.C."/>
            <person name="Ott S."/>
            <person name="Harrison R.J."/>
            <person name="Clarkson J.P."/>
        </authorList>
    </citation>
    <scope>NUCLEOTIDE SEQUENCE [LARGE SCALE GENOMIC DNA]</scope>
    <source>
        <strain evidence="2 3">FoC_Fus2</strain>
    </source>
</reference>
<comment type="caution">
    <text evidence="2">The sequence shown here is derived from an EMBL/GenBank/DDBJ whole genome shotgun (WGS) entry which is preliminary data.</text>
</comment>
<dbReference type="AlphaFoldDB" id="A0A3L6N0C1"/>